<protein>
    <recommendedName>
        <fullName evidence="3">HTH cro/C1-type domain-containing protein</fullName>
    </recommendedName>
</protein>
<name>A0ABT1MEH1_9BACT</name>
<dbReference type="RefSeq" id="WP_255025673.1">
    <property type="nucleotide sequence ID" value="NZ_JANDHW010000002.1"/>
</dbReference>
<dbReference type="EMBL" id="JANDHW010000002">
    <property type="protein sequence ID" value="MCP9611027.1"/>
    <property type="molecule type" value="Genomic_DNA"/>
</dbReference>
<dbReference type="Proteomes" id="UP001205603">
    <property type="component" value="Unassembled WGS sequence"/>
</dbReference>
<organism evidence="1 2">
    <name type="scientific">Coprobacter tertius</name>
    <dbReference type="NCBI Taxonomy" id="2944915"/>
    <lineage>
        <taxon>Bacteria</taxon>
        <taxon>Pseudomonadati</taxon>
        <taxon>Bacteroidota</taxon>
        <taxon>Bacteroidia</taxon>
        <taxon>Bacteroidales</taxon>
        <taxon>Barnesiellaceae</taxon>
        <taxon>Coprobacter</taxon>
    </lineage>
</organism>
<reference evidence="1 2" key="1">
    <citation type="submission" date="2022-07" db="EMBL/GenBank/DDBJ databases">
        <title>Fecal culturing of patients with breast cancer.</title>
        <authorList>
            <person name="Teng N.M.Y."/>
            <person name="Kiu R."/>
            <person name="Evans R."/>
            <person name="Baker D.J."/>
            <person name="Zenner C."/>
            <person name="Robinson S.D."/>
            <person name="Hall L.J."/>
        </authorList>
    </citation>
    <scope>NUCLEOTIDE SEQUENCE [LARGE SCALE GENOMIC DNA]</scope>
    <source>
        <strain evidence="1 2">LH1063</strain>
    </source>
</reference>
<gene>
    <name evidence="1" type="ORF">NMU02_02835</name>
</gene>
<keyword evidence="2" id="KW-1185">Reference proteome</keyword>
<evidence type="ECO:0000313" key="2">
    <source>
        <dbReference type="Proteomes" id="UP001205603"/>
    </source>
</evidence>
<evidence type="ECO:0008006" key="3">
    <source>
        <dbReference type="Google" id="ProtNLM"/>
    </source>
</evidence>
<accession>A0ABT1MEH1</accession>
<sequence>MNDLFEIYRQIEYLRNQGIKMKEIADWTGMTPSVLSSLYSNVLPNFVNATRKGSSTEDALDYALSQVNNVSKKRLLGSLPELKEKLFGMEIPSNNTVPENPFIGMLNEEMIRSVQEVFNYSGIYMSYSMSSSSDSLKAEPYLIAPSENNNYVKVTHMSAYHSTHRGIGIFNNHQNSYIIFNERESPQLALFTIYLQLPMYDYPRMLKGLYLSLDYNRNPIARRIVFIKLSDSTLMDDFLQLKGELIAKENLTPELEIYYNYACQEGDYIKTCTIPSPQLNENDLTREKKIISTC</sequence>
<proteinExistence type="predicted"/>
<comment type="caution">
    <text evidence="1">The sequence shown here is derived from an EMBL/GenBank/DDBJ whole genome shotgun (WGS) entry which is preliminary data.</text>
</comment>
<evidence type="ECO:0000313" key="1">
    <source>
        <dbReference type="EMBL" id="MCP9611027.1"/>
    </source>
</evidence>